<dbReference type="Proteomes" id="UP000298652">
    <property type="component" value="Chromosome 1"/>
</dbReference>
<accession>A0A4U6W600</accession>
<sequence length="110" mass="12624">MDGENGKLINEVVPPPMVDEVTGLPLIMCSNCKHLRLTAFTCKWTKNRGKRFFKCPKNDDWVSGSFKFVFISLDFAQCELDRFLQVVIDVALSWFRISMSSTLRVRVICS</sequence>
<gene>
    <name evidence="1" type="ORF">SEVIR_1G019100v2</name>
</gene>
<reference evidence="1" key="1">
    <citation type="submission" date="2019-03" db="EMBL/GenBank/DDBJ databases">
        <title>WGS assembly of Setaria viridis.</title>
        <authorList>
            <person name="Huang P."/>
            <person name="Jenkins J."/>
            <person name="Grimwood J."/>
            <person name="Barry K."/>
            <person name="Healey A."/>
            <person name="Mamidi S."/>
            <person name="Sreedasyam A."/>
            <person name="Shu S."/>
            <person name="Feldman M."/>
            <person name="Wu J."/>
            <person name="Yu Y."/>
            <person name="Chen C."/>
            <person name="Johnson J."/>
            <person name="Rokhsar D."/>
            <person name="Baxter I."/>
            <person name="Schmutz J."/>
            <person name="Brutnell T."/>
            <person name="Kellogg E."/>
        </authorList>
    </citation>
    <scope>NUCLEOTIDE SEQUENCE [LARGE SCALE GENOMIC DNA]</scope>
</reference>
<evidence type="ECO:0008006" key="3">
    <source>
        <dbReference type="Google" id="ProtNLM"/>
    </source>
</evidence>
<dbReference type="AlphaFoldDB" id="A0A4U6W600"/>
<protein>
    <recommendedName>
        <fullName evidence="3">Zinc finger GRF-type domain-containing protein</fullName>
    </recommendedName>
</protein>
<dbReference type="EMBL" id="CM016552">
    <property type="protein sequence ID" value="TKW37004.1"/>
    <property type="molecule type" value="Genomic_DNA"/>
</dbReference>
<keyword evidence="2" id="KW-1185">Reference proteome</keyword>
<name>A0A4U6W600_SETVI</name>
<evidence type="ECO:0000313" key="1">
    <source>
        <dbReference type="EMBL" id="TKW37004.1"/>
    </source>
</evidence>
<proteinExistence type="predicted"/>
<evidence type="ECO:0000313" key="2">
    <source>
        <dbReference type="Proteomes" id="UP000298652"/>
    </source>
</evidence>
<organism evidence="1 2">
    <name type="scientific">Setaria viridis</name>
    <name type="common">Green bristlegrass</name>
    <name type="synonym">Setaria italica subsp. viridis</name>
    <dbReference type="NCBI Taxonomy" id="4556"/>
    <lineage>
        <taxon>Eukaryota</taxon>
        <taxon>Viridiplantae</taxon>
        <taxon>Streptophyta</taxon>
        <taxon>Embryophyta</taxon>
        <taxon>Tracheophyta</taxon>
        <taxon>Spermatophyta</taxon>
        <taxon>Magnoliopsida</taxon>
        <taxon>Liliopsida</taxon>
        <taxon>Poales</taxon>
        <taxon>Poaceae</taxon>
        <taxon>PACMAD clade</taxon>
        <taxon>Panicoideae</taxon>
        <taxon>Panicodae</taxon>
        <taxon>Paniceae</taxon>
        <taxon>Cenchrinae</taxon>
        <taxon>Setaria</taxon>
    </lineage>
</organism>
<dbReference type="Gramene" id="TKW37004">
    <property type="protein sequence ID" value="TKW37004"/>
    <property type="gene ID" value="SEVIR_1G019100v2"/>
</dbReference>